<reference evidence="1 2" key="1">
    <citation type="submission" date="2019-03" db="EMBL/GenBank/DDBJ databases">
        <title>Genomic Encyclopedia of Type Strains, Phase IV (KMG-IV): sequencing the most valuable type-strain genomes for metagenomic binning, comparative biology and taxonomic classification.</title>
        <authorList>
            <person name="Goeker M."/>
        </authorList>
    </citation>
    <scope>NUCLEOTIDE SEQUENCE [LARGE SCALE GENOMIC DNA]</scope>
    <source>
        <strain evidence="1 2">DSM 18577</strain>
    </source>
</reference>
<gene>
    <name evidence="1" type="ORF">EV690_0099</name>
</gene>
<accession>A0A4R1KGY7</accession>
<name>A0A4R1KGY7_9GAMM</name>
<dbReference type="AlphaFoldDB" id="A0A4R1KGY7"/>
<dbReference type="EMBL" id="SMGD01000001">
    <property type="protein sequence ID" value="TCK63982.1"/>
    <property type="molecule type" value="Genomic_DNA"/>
</dbReference>
<comment type="caution">
    <text evidence="1">The sequence shown here is derived from an EMBL/GenBank/DDBJ whole genome shotgun (WGS) entry which is preliminary data.</text>
</comment>
<dbReference type="RefSeq" id="WP_131910977.1">
    <property type="nucleotide sequence ID" value="NZ_OU594967.1"/>
</dbReference>
<proteinExistence type="predicted"/>
<evidence type="ECO:0000313" key="2">
    <source>
        <dbReference type="Proteomes" id="UP000295565"/>
    </source>
</evidence>
<evidence type="ECO:0000313" key="1">
    <source>
        <dbReference type="EMBL" id="TCK63982.1"/>
    </source>
</evidence>
<organism evidence="1 2">
    <name type="scientific">Celerinatantimonas diazotrophica</name>
    <dbReference type="NCBI Taxonomy" id="412034"/>
    <lineage>
        <taxon>Bacteria</taxon>
        <taxon>Pseudomonadati</taxon>
        <taxon>Pseudomonadota</taxon>
        <taxon>Gammaproteobacteria</taxon>
        <taxon>Celerinatantimonadaceae</taxon>
        <taxon>Celerinatantimonas</taxon>
    </lineage>
</organism>
<keyword evidence="2" id="KW-1185">Reference proteome</keyword>
<dbReference type="Proteomes" id="UP000295565">
    <property type="component" value="Unassembled WGS sequence"/>
</dbReference>
<protein>
    <submittedName>
        <fullName evidence="1">Uncharacterized protein</fullName>
    </submittedName>
</protein>
<sequence>MLDYILFRVPVFKTKINDKWLSEQLDKKIAKIPGNIADSIKANIKAKEYESIGAGEILNYQLGWIEIANCEGGLSFFVVAAQGNPRGAKRVFNPISLPTNIDHYNHCQTFTNYDFSNVLKQIKNICEEILKNVSKFKNCYAVYTELEQLAPFIDWNKLLNSPV</sequence>